<evidence type="ECO:0000256" key="2">
    <source>
        <dbReference type="ARBA" id="ARBA00023163"/>
    </source>
</evidence>
<dbReference type="Proteomes" id="UP001529510">
    <property type="component" value="Unassembled WGS sequence"/>
</dbReference>
<reference evidence="4 5" key="1">
    <citation type="submission" date="2024-05" db="EMBL/GenBank/DDBJ databases">
        <title>Genome sequencing and assembly of Indian major carp, Cirrhinus mrigala (Hamilton, 1822).</title>
        <authorList>
            <person name="Mohindra V."/>
            <person name="Chowdhury L.M."/>
            <person name="Lal K."/>
            <person name="Jena J.K."/>
        </authorList>
    </citation>
    <scope>NUCLEOTIDE SEQUENCE [LARGE SCALE GENOMIC DNA]</scope>
    <source>
        <strain evidence="4">CM1030</strain>
        <tissue evidence="4">Blood</tissue>
    </source>
</reference>
<keyword evidence="3" id="KW-0539">Nucleus</keyword>
<feature type="non-terminal residue" evidence="4">
    <location>
        <position position="51"/>
    </location>
</feature>
<keyword evidence="2" id="KW-0804">Transcription</keyword>
<feature type="non-terminal residue" evidence="4">
    <location>
        <position position="1"/>
    </location>
</feature>
<name>A0ABD0PL46_CIRMR</name>
<proteinExistence type="predicted"/>
<gene>
    <name evidence="4" type="ORF">M9458_030483</name>
</gene>
<comment type="caution">
    <text evidence="4">The sequence shown here is derived from an EMBL/GenBank/DDBJ whole genome shotgun (WGS) entry which is preliminary data.</text>
</comment>
<dbReference type="EMBL" id="JAMKFB020000015">
    <property type="protein sequence ID" value="KAL0174515.1"/>
    <property type="molecule type" value="Genomic_DNA"/>
</dbReference>
<evidence type="ECO:0000256" key="1">
    <source>
        <dbReference type="ARBA" id="ARBA00023015"/>
    </source>
</evidence>
<keyword evidence="1" id="KW-0805">Transcription regulation</keyword>
<evidence type="ECO:0000313" key="5">
    <source>
        <dbReference type="Proteomes" id="UP001529510"/>
    </source>
</evidence>
<protein>
    <recommendedName>
        <fullName evidence="6">Hypoxia inducible factor 1 alpha subunit</fullName>
    </recommendedName>
</protein>
<evidence type="ECO:0008006" key="6">
    <source>
        <dbReference type="Google" id="ProtNLM"/>
    </source>
</evidence>
<dbReference type="PANTHER" id="PTHR23043:SF34">
    <property type="entry name" value="HYPOXIA-INDUCIBLE FACTOR 1 SUBUNIT ALPHA,-LIKE"/>
    <property type="match status" value="1"/>
</dbReference>
<evidence type="ECO:0000256" key="3">
    <source>
        <dbReference type="ARBA" id="ARBA00023242"/>
    </source>
</evidence>
<evidence type="ECO:0000313" key="4">
    <source>
        <dbReference type="EMBL" id="KAL0174515.1"/>
    </source>
</evidence>
<keyword evidence="5" id="KW-1185">Reference proteome</keyword>
<accession>A0ABD0PL46</accession>
<dbReference type="PANTHER" id="PTHR23043">
    <property type="entry name" value="HYPOXIA-INDUCIBLE FACTOR 1 ALPHA"/>
    <property type="match status" value="1"/>
</dbReference>
<organism evidence="4 5">
    <name type="scientific">Cirrhinus mrigala</name>
    <name type="common">Mrigala</name>
    <dbReference type="NCBI Taxonomy" id="683832"/>
    <lineage>
        <taxon>Eukaryota</taxon>
        <taxon>Metazoa</taxon>
        <taxon>Chordata</taxon>
        <taxon>Craniata</taxon>
        <taxon>Vertebrata</taxon>
        <taxon>Euteleostomi</taxon>
        <taxon>Actinopterygii</taxon>
        <taxon>Neopterygii</taxon>
        <taxon>Teleostei</taxon>
        <taxon>Ostariophysi</taxon>
        <taxon>Cypriniformes</taxon>
        <taxon>Cyprinidae</taxon>
        <taxon>Labeoninae</taxon>
        <taxon>Labeonini</taxon>
        <taxon>Cirrhinus</taxon>
    </lineage>
</organism>
<dbReference type="AlphaFoldDB" id="A0ABD0PL46"/>
<sequence>DDDENSPPAGSFLTLLCEPIPHPSSVEFPLDSSTFLTRHNMDLTFTQCDGR</sequence>